<reference evidence="5 6" key="1">
    <citation type="journal article" date="2018" name="New Phytol.">
        <title>Phylogenomics of Endogonaceae and evolution of mycorrhizas within Mucoromycota.</title>
        <authorList>
            <person name="Chang Y."/>
            <person name="Desiro A."/>
            <person name="Na H."/>
            <person name="Sandor L."/>
            <person name="Lipzen A."/>
            <person name="Clum A."/>
            <person name="Barry K."/>
            <person name="Grigoriev I.V."/>
            <person name="Martin F.M."/>
            <person name="Stajich J.E."/>
            <person name="Smith M.E."/>
            <person name="Bonito G."/>
            <person name="Spatafora J.W."/>
        </authorList>
    </citation>
    <scope>NUCLEOTIDE SEQUENCE [LARGE SCALE GENOMIC DNA]</scope>
    <source>
        <strain evidence="5 6">AD002</strain>
    </source>
</reference>
<evidence type="ECO:0000313" key="6">
    <source>
        <dbReference type="Proteomes" id="UP000274822"/>
    </source>
</evidence>
<dbReference type="SUPFAM" id="SSF53474">
    <property type="entry name" value="alpha/beta-Hydrolases"/>
    <property type="match status" value="1"/>
</dbReference>
<dbReference type="InterPro" id="IPR002921">
    <property type="entry name" value="Fungal_lipase-type"/>
</dbReference>
<keyword evidence="6" id="KW-1185">Reference proteome</keyword>
<feature type="chain" id="PRO_5019136537" evidence="3">
    <location>
        <begin position="24"/>
        <end position="348"/>
    </location>
</feature>
<keyword evidence="1 3" id="KW-0732">Signal</keyword>
<name>A0A433Q4H0_9FUNG</name>
<dbReference type="PANTHER" id="PTHR46640:SF1">
    <property type="entry name" value="FUNGAL LIPASE-LIKE DOMAIN-CONTAINING PROTEIN-RELATED"/>
    <property type="match status" value="1"/>
</dbReference>
<dbReference type="Pfam" id="PF01764">
    <property type="entry name" value="Lipase_3"/>
    <property type="match status" value="1"/>
</dbReference>
<comment type="caution">
    <text evidence="5">The sequence shown here is derived from an EMBL/GenBank/DDBJ whole genome shotgun (WGS) entry which is preliminary data.</text>
</comment>
<gene>
    <name evidence="5" type="ORF">BC938DRAFT_473203</name>
</gene>
<evidence type="ECO:0000259" key="4">
    <source>
        <dbReference type="Pfam" id="PF01764"/>
    </source>
</evidence>
<proteinExistence type="predicted"/>
<dbReference type="GO" id="GO:0016787">
    <property type="term" value="F:hydrolase activity"/>
    <property type="evidence" value="ECO:0007669"/>
    <property type="project" value="UniProtKB-KW"/>
</dbReference>
<dbReference type="PANTHER" id="PTHR46640">
    <property type="entry name" value="TRIACYLGLYCEROL LIPASE, PUTATIVE (AFU_ORTHOLOGUE AFUA_6G06510)-RELATED"/>
    <property type="match status" value="1"/>
</dbReference>
<evidence type="ECO:0000256" key="1">
    <source>
        <dbReference type="ARBA" id="ARBA00022729"/>
    </source>
</evidence>
<feature type="domain" description="Fungal lipase-type" evidence="4">
    <location>
        <begin position="157"/>
        <end position="292"/>
    </location>
</feature>
<feature type="signal peptide" evidence="3">
    <location>
        <begin position="1"/>
        <end position="23"/>
    </location>
</feature>
<evidence type="ECO:0000313" key="5">
    <source>
        <dbReference type="EMBL" id="RUS24705.1"/>
    </source>
</evidence>
<evidence type="ECO:0000256" key="2">
    <source>
        <dbReference type="ARBA" id="ARBA00022801"/>
    </source>
</evidence>
<organism evidence="5 6">
    <name type="scientific">Jimgerdemannia flammicorona</name>
    <dbReference type="NCBI Taxonomy" id="994334"/>
    <lineage>
        <taxon>Eukaryota</taxon>
        <taxon>Fungi</taxon>
        <taxon>Fungi incertae sedis</taxon>
        <taxon>Mucoromycota</taxon>
        <taxon>Mucoromycotina</taxon>
        <taxon>Endogonomycetes</taxon>
        <taxon>Endogonales</taxon>
        <taxon>Endogonaceae</taxon>
        <taxon>Jimgerdemannia</taxon>
    </lineage>
</organism>
<dbReference type="EMBL" id="RBNJ01015196">
    <property type="protein sequence ID" value="RUS24705.1"/>
    <property type="molecule type" value="Genomic_DNA"/>
</dbReference>
<dbReference type="InterPro" id="IPR051299">
    <property type="entry name" value="AB_hydrolase_lip/est"/>
</dbReference>
<keyword evidence="2 5" id="KW-0378">Hydrolase</keyword>
<dbReference type="Proteomes" id="UP000274822">
    <property type="component" value="Unassembled WGS sequence"/>
</dbReference>
<evidence type="ECO:0000256" key="3">
    <source>
        <dbReference type="SAM" id="SignalP"/>
    </source>
</evidence>
<sequence length="348" mass="38157">MNPTIKFLALLVAVLIAVQLASTAPLKKGKKGHKGHKHGALPVKVVGNVKTGEHPIQKLPKGTPQAHGLATNWTQPTTNSAVQNDGIPVSTHRVTTLKNYARLASTAYCVVGTENGPFTCGSYCDDFPETTIVKTFNTPKTSSIGFVARNDNNKAIYVAYRGSANLGSFIQDAKFVLTDYPPVAGAKVHYGFLEDQKETREIVYDAVIQEMEKHEDYTLYMLGHSLGGTAAVLQALDFYQNAGYDSSKMVVYTYGEPRIGNPAFVDYVDSLPINFFRTVNRNDIVPHLPPENFGYQHHGNEHWIENASGDVVLCSTNEDSSCADSVVPFTSISSHLMYWDIKMSVFAC</sequence>
<dbReference type="GO" id="GO:0006629">
    <property type="term" value="P:lipid metabolic process"/>
    <property type="evidence" value="ECO:0007669"/>
    <property type="project" value="InterPro"/>
</dbReference>
<dbReference type="AlphaFoldDB" id="A0A433Q4H0"/>
<protein>
    <submittedName>
        <fullName evidence="5">Alpha/Beta hydrolase protein</fullName>
    </submittedName>
</protein>
<accession>A0A433Q4H0</accession>
<dbReference type="CDD" id="cd00519">
    <property type="entry name" value="Lipase_3"/>
    <property type="match status" value="1"/>
</dbReference>
<dbReference type="Gene3D" id="3.40.50.1820">
    <property type="entry name" value="alpha/beta hydrolase"/>
    <property type="match status" value="1"/>
</dbReference>
<dbReference type="InterPro" id="IPR029058">
    <property type="entry name" value="AB_hydrolase_fold"/>
</dbReference>